<evidence type="ECO:0000313" key="5">
    <source>
        <dbReference type="EMBL" id="MBN9669654.1"/>
    </source>
</evidence>
<evidence type="ECO:0000313" key="6">
    <source>
        <dbReference type="Proteomes" id="UP000664096"/>
    </source>
</evidence>
<dbReference type="CDD" id="cd00090">
    <property type="entry name" value="HTH_ARSR"/>
    <property type="match status" value="1"/>
</dbReference>
<evidence type="ECO:0000256" key="1">
    <source>
        <dbReference type="ARBA" id="ARBA00023015"/>
    </source>
</evidence>
<proteinExistence type="predicted"/>
<dbReference type="PANTHER" id="PTHR33154">
    <property type="entry name" value="TRANSCRIPTIONAL REGULATOR, ARSR FAMILY"/>
    <property type="match status" value="1"/>
</dbReference>
<dbReference type="Pfam" id="PF12840">
    <property type="entry name" value="HTH_20"/>
    <property type="match status" value="1"/>
</dbReference>
<dbReference type="PROSITE" id="PS50987">
    <property type="entry name" value="HTH_ARSR_2"/>
    <property type="match status" value="1"/>
</dbReference>
<dbReference type="SUPFAM" id="SSF46785">
    <property type="entry name" value="Winged helix' DNA-binding domain"/>
    <property type="match status" value="1"/>
</dbReference>
<dbReference type="Gene3D" id="1.10.10.10">
    <property type="entry name" value="Winged helix-like DNA-binding domain superfamily/Winged helix DNA-binding domain"/>
    <property type="match status" value="1"/>
</dbReference>
<dbReference type="GO" id="GO:0003700">
    <property type="term" value="F:DNA-binding transcription factor activity"/>
    <property type="evidence" value="ECO:0007669"/>
    <property type="project" value="InterPro"/>
</dbReference>
<accession>A0A939EDL5</accession>
<protein>
    <submittedName>
        <fullName evidence="5">Winged helix-turn-helix transcriptional regulator</fullName>
    </submittedName>
</protein>
<dbReference type="GO" id="GO:0003677">
    <property type="term" value="F:DNA binding"/>
    <property type="evidence" value="ECO:0007669"/>
    <property type="project" value="UniProtKB-KW"/>
</dbReference>
<dbReference type="PRINTS" id="PR00778">
    <property type="entry name" value="HTHARSR"/>
</dbReference>
<keyword evidence="3" id="KW-0804">Transcription</keyword>
<dbReference type="Proteomes" id="UP000664096">
    <property type="component" value="Unassembled WGS sequence"/>
</dbReference>
<gene>
    <name evidence="5" type="ORF">JF539_04845</name>
</gene>
<keyword evidence="2" id="KW-0238">DNA-binding</keyword>
<dbReference type="AlphaFoldDB" id="A0A939EDL5"/>
<evidence type="ECO:0000256" key="3">
    <source>
        <dbReference type="ARBA" id="ARBA00023163"/>
    </source>
</evidence>
<keyword evidence="1" id="KW-0805">Transcription regulation</keyword>
<dbReference type="EMBL" id="JAEKJZ010000001">
    <property type="protein sequence ID" value="MBN9669654.1"/>
    <property type="molecule type" value="Genomic_DNA"/>
</dbReference>
<dbReference type="NCBIfam" id="NF033788">
    <property type="entry name" value="HTH_metalloreg"/>
    <property type="match status" value="1"/>
</dbReference>
<dbReference type="InterPro" id="IPR011991">
    <property type="entry name" value="ArsR-like_HTH"/>
</dbReference>
<dbReference type="InterPro" id="IPR051081">
    <property type="entry name" value="HTH_MetalResp_TranReg"/>
</dbReference>
<dbReference type="InterPro" id="IPR036390">
    <property type="entry name" value="WH_DNA-bd_sf"/>
</dbReference>
<name>A0A939EDL5_9HYPH</name>
<sequence>MQKIFEALASAARRKILAYLAHGSLTAGEIAERFDMSKPSISQHLGVLESAGLVRKAKKGQYVHYSLVQESLANTLNRYVQEVCPVSRPLKKESAARQKAMSGEKD</sequence>
<reference evidence="5" key="1">
    <citation type="submission" date="2020-12" db="EMBL/GenBank/DDBJ databases">
        <title>Oil enriched cultivation method for isolating marine PHA-producing bacteria.</title>
        <authorList>
            <person name="Zheng W."/>
            <person name="Yu S."/>
            <person name="Huang Y."/>
        </authorList>
    </citation>
    <scope>NUCLEOTIDE SEQUENCE</scope>
    <source>
        <strain evidence="5">SY-2-12</strain>
    </source>
</reference>
<dbReference type="InterPro" id="IPR001845">
    <property type="entry name" value="HTH_ArsR_DNA-bd_dom"/>
</dbReference>
<feature type="domain" description="HTH arsR-type" evidence="4">
    <location>
        <begin position="1"/>
        <end position="87"/>
    </location>
</feature>
<dbReference type="PANTHER" id="PTHR33154:SF33">
    <property type="entry name" value="TRANSCRIPTIONAL REPRESSOR SDPR"/>
    <property type="match status" value="1"/>
</dbReference>
<comment type="caution">
    <text evidence="5">The sequence shown here is derived from an EMBL/GenBank/DDBJ whole genome shotgun (WGS) entry which is preliminary data.</text>
</comment>
<dbReference type="InterPro" id="IPR036388">
    <property type="entry name" value="WH-like_DNA-bd_sf"/>
</dbReference>
<dbReference type="SMART" id="SM00418">
    <property type="entry name" value="HTH_ARSR"/>
    <property type="match status" value="1"/>
</dbReference>
<evidence type="ECO:0000256" key="2">
    <source>
        <dbReference type="ARBA" id="ARBA00023125"/>
    </source>
</evidence>
<evidence type="ECO:0000259" key="4">
    <source>
        <dbReference type="PROSITE" id="PS50987"/>
    </source>
</evidence>
<organism evidence="5 6">
    <name type="scientific">Roseibium aggregatum</name>
    <dbReference type="NCBI Taxonomy" id="187304"/>
    <lineage>
        <taxon>Bacteria</taxon>
        <taxon>Pseudomonadati</taxon>
        <taxon>Pseudomonadota</taxon>
        <taxon>Alphaproteobacteria</taxon>
        <taxon>Hyphomicrobiales</taxon>
        <taxon>Stappiaceae</taxon>
        <taxon>Roseibium</taxon>
    </lineage>
</organism>